<organism evidence="10 11">
    <name type="scientific">Methylobrevis albus</name>
    <dbReference type="NCBI Taxonomy" id="2793297"/>
    <lineage>
        <taxon>Bacteria</taxon>
        <taxon>Pseudomonadati</taxon>
        <taxon>Pseudomonadota</taxon>
        <taxon>Alphaproteobacteria</taxon>
        <taxon>Hyphomicrobiales</taxon>
        <taxon>Pleomorphomonadaceae</taxon>
        <taxon>Methylobrevis</taxon>
    </lineage>
</organism>
<keyword evidence="7" id="KW-1006">Bacterial flagellum protein export</keyword>
<sequence>MAAPAPFLFELDFAAPPPAPAPLAPPVPTIELSVHEALLVDAERRGFERGEKAGREASEAKSAGRLADEAARLAAAAQSILGVLDSERCRIEREAVQLAEAIGRRLAGALVDLHPAEAVLSVIEEALAPLRRTPHLVVRLAEADAGPIGEALRRIAAERGFEGRLMILGEDGIARGDCRIEWADGGIVLDRAATEAAVSAAVARHLASAFPAAAETGAADDSGTRAGAASGGHSDKRRAEA</sequence>
<keyword evidence="4" id="KW-0813">Transport</keyword>
<dbReference type="PANTHER" id="PTHR34982">
    <property type="entry name" value="YOP PROTEINS TRANSLOCATION PROTEIN L"/>
    <property type="match status" value="1"/>
</dbReference>
<dbReference type="RefSeq" id="WP_197309406.1">
    <property type="nucleotide sequence ID" value="NZ_JADZLT010000036.1"/>
</dbReference>
<evidence type="ECO:0000256" key="4">
    <source>
        <dbReference type="ARBA" id="ARBA00022448"/>
    </source>
</evidence>
<evidence type="ECO:0000256" key="8">
    <source>
        <dbReference type="SAM" id="MobiDB-lite"/>
    </source>
</evidence>
<comment type="caution">
    <text evidence="10">The sequence shown here is derived from an EMBL/GenBank/DDBJ whole genome shotgun (WGS) entry which is preliminary data.</text>
</comment>
<keyword evidence="5" id="KW-1005">Bacterial flagellum biogenesis</keyword>
<evidence type="ECO:0000259" key="9">
    <source>
        <dbReference type="Pfam" id="PF02108"/>
    </source>
</evidence>
<dbReference type="EMBL" id="JADZLT010000036">
    <property type="protein sequence ID" value="MBH0236303.1"/>
    <property type="molecule type" value="Genomic_DNA"/>
</dbReference>
<dbReference type="AlphaFoldDB" id="A0A931MW79"/>
<evidence type="ECO:0000313" key="11">
    <source>
        <dbReference type="Proteomes" id="UP000631694"/>
    </source>
</evidence>
<evidence type="ECO:0000256" key="6">
    <source>
        <dbReference type="ARBA" id="ARBA00022927"/>
    </source>
</evidence>
<dbReference type="GO" id="GO:0005829">
    <property type="term" value="C:cytosol"/>
    <property type="evidence" value="ECO:0007669"/>
    <property type="project" value="TreeGrafter"/>
</dbReference>
<dbReference type="Proteomes" id="UP000631694">
    <property type="component" value="Unassembled WGS sequence"/>
</dbReference>
<dbReference type="InterPro" id="IPR051472">
    <property type="entry name" value="T3SS_Stator/FliH"/>
</dbReference>
<feature type="domain" description="Flagellar assembly protein FliH/Type III secretion system HrpE" evidence="9">
    <location>
        <begin position="69"/>
        <end position="186"/>
    </location>
</feature>
<accession>A0A931MW79</accession>
<evidence type="ECO:0000256" key="1">
    <source>
        <dbReference type="ARBA" id="ARBA00003041"/>
    </source>
</evidence>
<feature type="region of interest" description="Disordered" evidence="8">
    <location>
        <begin position="214"/>
        <end position="241"/>
    </location>
</feature>
<evidence type="ECO:0000256" key="2">
    <source>
        <dbReference type="ARBA" id="ARBA00006602"/>
    </source>
</evidence>
<protein>
    <recommendedName>
        <fullName evidence="3">Flagellar assembly protein FliH</fullName>
    </recommendedName>
</protein>
<reference evidence="10" key="1">
    <citation type="submission" date="2020-12" db="EMBL/GenBank/DDBJ databases">
        <title>Methylobrevis albus sp. nov., isolated from fresh water lack sediment.</title>
        <authorList>
            <person name="Zou Q."/>
        </authorList>
    </citation>
    <scope>NUCLEOTIDE SEQUENCE</scope>
    <source>
        <strain evidence="10">L22</strain>
    </source>
</reference>
<name>A0A931MW79_9HYPH</name>
<keyword evidence="11" id="KW-1185">Reference proteome</keyword>
<dbReference type="GO" id="GO:0015031">
    <property type="term" value="P:protein transport"/>
    <property type="evidence" value="ECO:0007669"/>
    <property type="project" value="UniProtKB-KW"/>
</dbReference>
<evidence type="ECO:0000256" key="3">
    <source>
        <dbReference type="ARBA" id="ARBA00016507"/>
    </source>
</evidence>
<dbReference type="InterPro" id="IPR018035">
    <property type="entry name" value="Flagellar_FliH/T3SS_HrpE"/>
</dbReference>
<comment type="function">
    <text evidence="1">Needed for flagellar regrowth and assembly.</text>
</comment>
<gene>
    <name evidence="10" type="ORF">I5731_00575</name>
</gene>
<dbReference type="Pfam" id="PF02108">
    <property type="entry name" value="FliH"/>
    <property type="match status" value="1"/>
</dbReference>
<comment type="similarity">
    <text evidence="2">Belongs to the FliH family.</text>
</comment>
<keyword evidence="6" id="KW-0653">Protein transport</keyword>
<evidence type="ECO:0000256" key="7">
    <source>
        <dbReference type="ARBA" id="ARBA00023225"/>
    </source>
</evidence>
<evidence type="ECO:0000313" key="10">
    <source>
        <dbReference type="EMBL" id="MBH0236303.1"/>
    </source>
</evidence>
<dbReference type="GO" id="GO:0044781">
    <property type="term" value="P:bacterial-type flagellum organization"/>
    <property type="evidence" value="ECO:0007669"/>
    <property type="project" value="UniProtKB-KW"/>
</dbReference>
<evidence type="ECO:0000256" key="5">
    <source>
        <dbReference type="ARBA" id="ARBA00022795"/>
    </source>
</evidence>
<dbReference type="PANTHER" id="PTHR34982:SF1">
    <property type="entry name" value="FLAGELLAR ASSEMBLY PROTEIN FLIH"/>
    <property type="match status" value="1"/>
</dbReference>
<proteinExistence type="inferred from homology"/>